<dbReference type="PANTHER" id="PTHR11803:SF39">
    <property type="entry name" value="2-IMINOBUTANOATE_2-IMINOPROPANOATE DEAMINASE"/>
    <property type="match status" value="1"/>
</dbReference>
<dbReference type="Proteomes" id="UP000324376">
    <property type="component" value="Unassembled WGS sequence"/>
</dbReference>
<reference evidence="3 4" key="1">
    <citation type="submission" date="2019-07" db="EMBL/GenBank/DDBJ databases">
        <title>Genomic Encyclopedia of Archaeal and Bacterial Type Strains, Phase II (KMG-II): from individual species to whole genera.</title>
        <authorList>
            <person name="Goeker M."/>
        </authorList>
    </citation>
    <scope>NUCLEOTIDE SEQUENCE [LARGE SCALE GENOMIC DNA]</scope>
    <source>
        <strain evidence="3 4">DSM 17527</strain>
    </source>
</reference>
<dbReference type="Pfam" id="PF01042">
    <property type="entry name" value="Ribonuc_L-PSP"/>
    <property type="match status" value="1"/>
</dbReference>
<dbReference type="OrthoDB" id="9803101at2"/>
<dbReference type="FunFam" id="3.30.1330.40:FF:000001">
    <property type="entry name" value="L-PSP family endoribonuclease"/>
    <property type="match status" value="1"/>
</dbReference>
<comment type="similarity">
    <text evidence="1">Belongs to the RutC family.</text>
</comment>
<dbReference type="GO" id="GO:0005829">
    <property type="term" value="C:cytosol"/>
    <property type="evidence" value="ECO:0007669"/>
    <property type="project" value="TreeGrafter"/>
</dbReference>
<comment type="caution">
    <text evidence="3">The sequence shown here is derived from an EMBL/GenBank/DDBJ whole genome shotgun (WGS) entry which is preliminary data.</text>
</comment>
<dbReference type="RefSeq" id="WP_148783503.1">
    <property type="nucleotide sequence ID" value="NZ_VNHU01000010.1"/>
</dbReference>
<dbReference type="AlphaFoldDB" id="A0A5S5BVJ8"/>
<sequence>MKRLYFFLVVFISGSVWSSYAQEEGQQIIFHKTHELKKEQAPFSDIVEVGKLYFLSGQIGLDHTTRQLVDGGIEAETKQTLENIKAVLTHHQLTMNQVVKCTVILKNIEDFKTMNEIYQQYFPQKPARTTFAVANLALGAQIEIECVVAKM</sequence>
<evidence type="ECO:0000256" key="1">
    <source>
        <dbReference type="ARBA" id="ARBA00010552"/>
    </source>
</evidence>
<evidence type="ECO:0000313" key="4">
    <source>
        <dbReference type="Proteomes" id="UP000324376"/>
    </source>
</evidence>
<dbReference type="CDD" id="cd00448">
    <property type="entry name" value="YjgF_YER057c_UK114_family"/>
    <property type="match status" value="1"/>
</dbReference>
<dbReference type="Gene3D" id="3.30.1330.40">
    <property type="entry name" value="RutC-like"/>
    <property type="match status" value="1"/>
</dbReference>
<gene>
    <name evidence="3" type="ORF">BD809_11053</name>
</gene>
<keyword evidence="4" id="KW-1185">Reference proteome</keyword>
<keyword evidence="2" id="KW-0732">Signal</keyword>
<dbReference type="GO" id="GO:0019239">
    <property type="term" value="F:deaminase activity"/>
    <property type="evidence" value="ECO:0007669"/>
    <property type="project" value="TreeGrafter"/>
</dbReference>
<proteinExistence type="inferred from homology"/>
<organism evidence="3 4">
    <name type="scientific">Aquimarina intermedia</name>
    <dbReference type="NCBI Taxonomy" id="350814"/>
    <lineage>
        <taxon>Bacteria</taxon>
        <taxon>Pseudomonadati</taxon>
        <taxon>Bacteroidota</taxon>
        <taxon>Flavobacteriia</taxon>
        <taxon>Flavobacteriales</taxon>
        <taxon>Flavobacteriaceae</taxon>
        <taxon>Aquimarina</taxon>
    </lineage>
</organism>
<feature type="chain" id="PRO_5024358662" evidence="2">
    <location>
        <begin position="22"/>
        <end position="151"/>
    </location>
</feature>
<dbReference type="EMBL" id="VNHU01000010">
    <property type="protein sequence ID" value="TYP70994.1"/>
    <property type="molecule type" value="Genomic_DNA"/>
</dbReference>
<name>A0A5S5BVJ8_9FLAO</name>
<protein>
    <submittedName>
        <fullName evidence="3">2-iminobutanoate/2-iminopropanoate deaminase</fullName>
    </submittedName>
</protein>
<dbReference type="InterPro" id="IPR006175">
    <property type="entry name" value="YjgF/YER057c/UK114"/>
</dbReference>
<evidence type="ECO:0000313" key="3">
    <source>
        <dbReference type="EMBL" id="TYP70994.1"/>
    </source>
</evidence>
<accession>A0A5S5BVJ8</accession>
<dbReference type="NCBIfam" id="TIGR00004">
    <property type="entry name" value="Rid family detoxifying hydrolase"/>
    <property type="match status" value="1"/>
</dbReference>
<dbReference type="PANTHER" id="PTHR11803">
    <property type="entry name" value="2-IMINOBUTANOATE/2-IMINOPROPANOATE DEAMINASE RIDA"/>
    <property type="match status" value="1"/>
</dbReference>
<dbReference type="InterPro" id="IPR006056">
    <property type="entry name" value="RidA"/>
</dbReference>
<feature type="signal peptide" evidence="2">
    <location>
        <begin position="1"/>
        <end position="21"/>
    </location>
</feature>
<dbReference type="InterPro" id="IPR035959">
    <property type="entry name" value="RutC-like_sf"/>
</dbReference>
<dbReference type="SUPFAM" id="SSF55298">
    <property type="entry name" value="YjgF-like"/>
    <property type="match status" value="1"/>
</dbReference>
<evidence type="ECO:0000256" key="2">
    <source>
        <dbReference type="SAM" id="SignalP"/>
    </source>
</evidence>